<keyword evidence="1" id="KW-1133">Transmembrane helix</keyword>
<dbReference type="AlphaFoldDB" id="A0A1J1I0G2"/>
<evidence type="ECO:0000313" key="3">
    <source>
        <dbReference type="Proteomes" id="UP000183832"/>
    </source>
</evidence>
<proteinExistence type="predicted"/>
<accession>A0A1J1I0G2</accession>
<sequence>MSIKKKNSPKPKNKWARIKSGFFVTSADLRMSICSADIRIKSASGHPFGRPNANTANLRVQGKSKKLSTLNKKHELYILLSFIYVFFTVDFYCFPRLHALERKPSSHLRYLILLSIYETAFYTLSLTQGNKTIS</sequence>
<evidence type="ECO:0000313" key="2">
    <source>
        <dbReference type="EMBL" id="CRK93266.1"/>
    </source>
</evidence>
<dbReference type="EMBL" id="CVRI01000037">
    <property type="protein sequence ID" value="CRK93266.1"/>
    <property type="molecule type" value="Genomic_DNA"/>
</dbReference>
<gene>
    <name evidence="2" type="ORF">CLUMA_CG006809</name>
</gene>
<reference evidence="2 3" key="1">
    <citation type="submission" date="2015-04" db="EMBL/GenBank/DDBJ databases">
        <authorList>
            <person name="Syromyatnikov M.Y."/>
            <person name="Popov V.N."/>
        </authorList>
    </citation>
    <scope>NUCLEOTIDE SEQUENCE [LARGE SCALE GENOMIC DNA]</scope>
</reference>
<organism evidence="2 3">
    <name type="scientific">Clunio marinus</name>
    <dbReference type="NCBI Taxonomy" id="568069"/>
    <lineage>
        <taxon>Eukaryota</taxon>
        <taxon>Metazoa</taxon>
        <taxon>Ecdysozoa</taxon>
        <taxon>Arthropoda</taxon>
        <taxon>Hexapoda</taxon>
        <taxon>Insecta</taxon>
        <taxon>Pterygota</taxon>
        <taxon>Neoptera</taxon>
        <taxon>Endopterygota</taxon>
        <taxon>Diptera</taxon>
        <taxon>Nematocera</taxon>
        <taxon>Chironomoidea</taxon>
        <taxon>Chironomidae</taxon>
        <taxon>Clunio</taxon>
    </lineage>
</organism>
<evidence type="ECO:0000256" key="1">
    <source>
        <dbReference type="SAM" id="Phobius"/>
    </source>
</evidence>
<keyword evidence="1" id="KW-0472">Membrane</keyword>
<feature type="transmembrane region" description="Helical" evidence="1">
    <location>
        <begin position="107"/>
        <end position="124"/>
    </location>
</feature>
<feature type="transmembrane region" description="Helical" evidence="1">
    <location>
        <begin position="76"/>
        <end position="95"/>
    </location>
</feature>
<keyword evidence="1" id="KW-0812">Transmembrane</keyword>
<name>A0A1J1I0G2_9DIPT</name>
<dbReference type="Proteomes" id="UP000183832">
    <property type="component" value="Unassembled WGS sequence"/>
</dbReference>
<protein>
    <submittedName>
        <fullName evidence="2">CLUMA_CG006809, isoform A</fullName>
    </submittedName>
</protein>
<keyword evidence="3" id="KW-1185">Reference proteome</keyword>